<gene>
    <name evidence="2" type="ORF">EDL80_01965</name>
</gene>
<reference evidence="2 3" key="1">
    <citation type="submission" date="2018-10" db="EMBL/GenBank/DDBJ databases">
        <title>Propagation and draft genome sequences of three atypical Erhlichia ruminantium isolates.</title>
        <authorList>
            <person name="Liebenberg J."/>
            <person name="Steyn H."/>
            <person name="Josemans A."/>
            <person name="Zweygarth E."/>
        </authorList>
    </citation>
    <scope>NUCLEOTIDE SEQUENCE [LARGE SCALE GENOMIC DNA]</scope>
    <source>
        <strain evidence="2 3">Omatjenne</strain>
    </source>
</reference>
<dbReference type="EMBL" id="CP033455">
    <property type="protein sequence ID" value="QGR03352.1"/>
    <property type="molecule type" value="Genomic_DNA"/>
</dbReference>
<organism evidence="2 3">
    <name type="scientific">Ehrlichia ruminantium</name>
    <name type="common">heartwater rickettsia</name>
    <name type="synonym">Cowdria ruminantium</name>
    <dbReference type="NCBI Taxonomy" id="779"/>
    <lineage>
        <taxon>Bacteria</taxon>
        <taxon>Pseudomonadati</taxon>
        <taxon>Pseudomonadota</taxon>
        <taxon>Alphaproteobacteria</taxon>
        <taxon>Rickettsiales</taxon>
        <taxon>Anaplasmataceae</taxon>
        <taxon>Ehrlichia</taxon>
    </lineage>
</organism>
<keyword evidence="1" id="KW-1133">Transmembrane helix</keyword>
<keyword evidence="3" id="KW-1185">Reference proteome</keyword>
<dbReference type="AlphaFoldDB" id="A0AAE6QA85"/>
<feature type="transmembrane region" description="Helical" evidence="1">
    <location>
        <begin position="6"/>
        <end position="25"/>
    </location>
</feature>
<dbReference type="RefSeq" id="WP_158406529.1">
    <property type="nucleotide sequence ID" value="NZ_CP033455.1"/>
</dbReference>
<feature type="transmembrane region" description="Helical" evidence="1">
    <location>
        <begin position="37"/>
        <end position="60"/>
    </location>
</feature>
<evidence type="ECO:0000313" key="2">
    <source>
        <dbReference type="EMBL" id="QGR03352.1"/>
    </source>
</evidence>
<sequence>MGRCATISLLLMCTILFFSVLIAFIAQPSCRIQQPAYVAYVAALSILSLISLVLLVHLIMLSKGYSVKSNVRSIRPDEVSLYVPMSYNNMLYLTQNGYYNVSNVVCHPIKRTLDLVQIRGLCPDLTYHVKLGGDMHSEIAYGDQRYGFGCNNGIIFCTTADADKVSKEIKKAMDPVLQLPCIKDNGSVSVTYRGVKLFDHRSDRLIKSSDNREFLTRNFDVYLRCNVTVSKNGVCVGMTIYDLVAEELLTKACIKAFKSGDWNTSEHARTAYAFFSMFCPGNYKRKRSSTKYSLLEEYMMGYIREHGKYESEYYANQAYKMIARTCINHLTDYSSYNKVYKNNYIDYAGNRVDFILHARIRDDTTFATVCAIASYDDHSTPSIRTNNFIRSLFDGTINERVLSTVDKWISQGNIGRSCRNVLSMYHYFSNKYDPCVSCACKELLGVVHHCSVETLIAVARAYVEKYVRKFVILDFGEYRTIDLGCLSKLCFRIDDRSKEGNEVDYMEEQVVTEQLDSLKLNDMTTGLGHATT</sequence>
<keyword evidence="1" id="KW-0472">Membrane</keyword>
<keyword evidence="1" id="KW-0812">Transmembrane</keyword>
<protein>
    <submittedName>
        <fullName evidence="2">Uncharacterized protein</fullName>
    </submittedName>
</protein>
<dbReference type="Proteomes" id="UP000422822">
    <property type="component" value="Chromosome"/>
</dbReference>
<name>A0AAE6QA85_EHRRU</name>
<accession>A0AAE6QA85</accession>
<proteinExistence type="predicted"/>
<evidence type="ECO:0000313" key="3">
    <source>
        <dbReference type="Proteomes" id="UP000422822"/>
    </source>
</evidence>
<evidence type="ECO:0000256" key="1">
    <source>
        <dbReference type="SAM" id="Phobius"/>
    </source>
</evidence>